<dbReference type="KEGG" id="noy:EXE57_07500"/>
<gene>
    <name evidence="1" type="ORF">EXE57_07500</name>
</gene>
<dbReference type="Pfam" id="PF10604">
    <property type="entry name" value="Polyketide_cyc2"/>
    <property type="match status" value="1"/>
</dbReference>
<dbReference type="Proteomes" id="UP000294894">
    <property type="component" value="Chromosome"/>
</dbReference>
<dbReference type="AlphaFoldDB" id="A0A4P7GK45"/>
<evidence type="ECO:0000313" key="2">
    <source>
        <dbReference type="Proteomes" id="UP000294894"/>
    </source>
</evidence>
<dbReference type="SUPFAM" id="SSF55961">
    <property type="entry name" value="Bet v1-like"/>
    <property type="match status" value="1"/>
</dbReference>
<sequence length="161" mass="17709">MATFTSTRRDVADVPHPVDAVWGLLADPAAVARMTPMVASIDVDDRGRWVWCLQRVPLPGHRLDLTMVEEMTFTPQTRIDFTHGPLGGDRGRAGAEGHYLLEPVADGTRLEIELTVSAELPIPGLARRAVETAMRQVLNQMGNRFAANMLRELGTRDPGAR</sequence>
<dbReference type="InterPro" id="IPR023393">
    <property type="entry name" value="START-like_dom_sf"/>
</dbReference>
<name>A0A4P7GK45_9ACTN</name>
<proteinExistence type="predicted"/>
<evidence type="ECO:0008006" key="3">
    <source>
        <dbReference type="Google" id="ProtNLM"/>
    </source>
</evidence>
<dbReference type="Gene3D" id="3.30.530.20">
    <property type="match status" value="1"/>
</dbReference>
<keyword evidence="2" id="KW-1185">Reference proteome</keyword>
<organism evidence="1 2">
    <name type="scientific">Nocardioides euryhalodurans</name>
    <dbReference type="NCBI Taxonomy" id="2518370"/>
    <lineage>
        <taxon>Bacteria</taxon>
        <taxon>Bacillati</taxon>
        <taxon>Actinomycetota</taxon>
        <taxon>Actinomycetes</taxon>
        <taxon>Propionibacteriales</taxon>
        <taxon>Nocardioidaceae</taxon>
        <taxon>Nocardioides</taxon>
    </lineage>
</organism>
<protein>
    <recommendedName>
        <fullName evidence="3">SRPBCC family protein</fullName>
    </recommendedName>
</protein>
<evidence type="ECO:0000313" key="1">
    <source>
        <dbReference type="EMBL" id="QBR92144.1"/>
    </source>
</evidence>
<dbReference type="RefSeq" id="WP_135075836.1">
    <property type="nucleotide sequence ID" value="NZ_CP038267.1"/>
</dbReference>
<dbReference type="OrthoDB" id="3574148at2"/>
<reference evidence="1 2" key="1">
    <citation type="submission" date="2019-03" db="EMBL/GenBank/DDBJ databases">
        <title>Three New Species of Nocardioides, Nocardioides euryhalodurans sp. nov., Nocardioides seonyuensis sp. nov. and Nocardioides eburneoflavus sp. nov., Iolated from Soil.</title>
        <authorList>
            <person name="Roh S.G."/>
            <person name="Lee C."/>
            <person name="Kim M.-K."/>
            <person name="Kim S.B."/>
        </authorList>
    </citation>
    <scope>NUCLEOTIDE SEQUENCE [LARGE SCALE GENOMIC DNA]</scope>
    <source>
        <strain evidence="1 2">MMS17-SY117</strain>
    </source>
</reference>
<accession>A0A4P7GK45</accession>
<dbReference type="EMBL" id="CP038267">
    <property type="protein sequence ID" value="QBR92144.1"/>
    <property type="molecule type" value="Genomic_DNA"/>
</dbReference>
<dbReference type="InterPro" id="IPR019587">
    <property type="entry name" value="Polyketide_cyclase/dehydratase"/>
</dbReference>